<dbReference type="PANTHER" id="PTHR43236:SF2">
    <property type="entry name" value="BLL0069 PROTEIN"/>
    <property type="match status" value="1"/>
</dbReference>
<evidence type="ECO:0000313" key="3">
    <source>
        <dbReference type="Proteomes" id="UP000242699"/>
    </source>
</evidence>
<dbReference type="Pfam" id="PF06114">
    <property type="entry name" value="Peptidase_M78"/>
    <property type="match status" value="1"/>
</dbReference>
<gene>
    <name evidence="2" type="ORF">C7B43_20955</name>
</gene>
<dbReference type="Gene3D" id="1.10.10.2910">
    <property type="match status" value="1"/>
</dbReference>
<proteinExistence type="predicted"/>
<name>A0A2T2WIJ6_9FIRM</name>
<evidence type="ECO:0000259" key="1">
    <source>
        <dbReference type="Pfam" id="PF06114"/>
    </source>
</evidence>
<organism evidence="2 3">
    <name type="scientific">Sulfobacillus benefaciens</name>
    <dbReference type="NCBI Taxonomy" id="453960"/>
    <lineage>
        <taxon>Bacteria</taxon>
        <taxon>Bacillati</taxon>
        <taxon>Bacillota</taxon>
        <taxon>Clostridia</taxon>
        <taxon>Eubacteriales</taxon>
        <taxon>Clostridiales Family XVII. Incertae Sedis</taxon>
        <taxon>Sulfobacillus</taxon>
    </lineage>
</organism>
<dbReference type="PANTHER" id="PTHR43236">
    <property type="entry name" value="ANTITOXIN HIGA1"/>
    <property type="match status" value="1"/>
</dbReference>
<dbReference type="InterPro" id="IPR052345">
    <property type="entry name" value="Rad_response_metalloprotease"/>
</dbReference>
<comment type="caution">
    <text evidence="2">The sequence shown here is derived from an EMBL/GenBank/DDBJ whole genome shotgun (WGS) entry which is preliminary data.</text>
</comment>
<dbReference type="Proteomes" id="UP000242699">
    <property type="component" value="Unassembled WGS sequence"/>
</dbReference>
<dbReference type="AlphaFoldDB" id="A0A2T2WIJ6"/>
<sequence>MAPRMRGVNCTNMDRKAGFLIMHAAQWAESMRLAVRHAMASQPVLIPVPVNQFYQQAGLPVVEAPLPTGLESAIVLGVGDPFVLLNAQLGPFAQRFALAHELIHYWYHQSILPYFPSPNHYQSPLDTEANAGAAELLLPYPWFMTTAHQVLGQPLRTLAAFTAFITSPDARRWANQARVTVPVLGYHLQDLGWAPLGKIGPTH</sequence>
<dbReference type="EMBL" id="PXYT01000119">
    <property type="protein sequence ID" value="PSR22059.1"/>
    <property type="molecule type" value="Genomic_DNA"/>
</dbReference>
<accession>A0A2T2WIJ6</accession>
<protein>
    <recommendedName>
        <fullName evidence="1">IrrE N-terminal-like domain-containing protein</fullName>
    </recommendedName>
</protein>
<feature type="domain" description="IrrE N-terminal-like" evidence="1">
    <location>
        <begin position="56"/>
        <end position="145"/>
    </location>
</feature>
<evidence type="ECO:0000313" key="2">
    <source>
        <dbReference type="EMBL" id="PSR22059.1"/>
    </source>
</evidence>
<reference evidence="2 3" key="1">
    <citation type="journal article" date="2014" name="BMC Genomics">
        <title>Comparison of environmental and isolate Sulfobacillus genomes reveals diverse carbon, sulfur, nitrogen, and hydrogen metabolisms.</title>
        <authorList>
            <person name="Justice N.B."/>
            <person name="Norman A."/>
            <person name="Brown C.T."/>
            <person name="Singh A."/>
            <person name="Thomas B.C."/>
            <person name="Banfield J.F."/>
        </authorList>
    </citation>
    <scope>NUCLEOTIDE SEQUENCE [LARGE SCALE GENOMIC DNA]</scope>
    <source>
        <strain evidence="2">AMDSBA1</strain>
    </source>
</reference>
<dbReference type="InterPro" id="IPR010359">
    <property type="entry name" value="IrrE_HExxH"/>
</dbReference>